<name>A0ABV4QB12_9ACTN</name>
<evidence type="ECO:0000313" key="1">
    <source>
        <dbReference type="EMBL" id="MFA1540350.1"/>
    </source>
</evidence>
<accession>A0ABV4QB12</accession>
<dbReference type="Gene3D" id="3.40.30.10">
    <property type="entry name" value="Glutaredoxin"/>
    <property type="match status" value="1"/>
</dbReference>
<sequence>MRRCPVVEGLFKAHFTDRRSVFDHHSLVEVVAEAGRDAAEARDVLTSSRR</sequence>
<reference evidence="1 2" key="1">
    <citation type="submission" date="2023-11" db="EMBL/GenBank/DDBJ databases">
        <title>Actinomadura monticuli sp. nov., isolated from volcanic ash.</title>
        <authorList>
            <person name="Lee S.D."/>
            <person name="Yang H."/>
            <person name="Kim I.S."/>
        </authorList>
    </citation>
    <scope>NUCLEOTIDE SEQUENCE [LARGE SCALE GENOMIC DNA]</scope>
    <source>
        <strain evidence="1 2">DLS-62</strain>
    </source>
</reference>
<keyword evidence="2" id="KW-1185">Reference proteome</keyword>
<evidence type="ECO:0000313" key="2">
    <source>
        <dbReference type="Proteomes" id="UP001569963"/>
    </source>
</evidence>
<evidence type="ECO:0008006" key="3">
    <source>
        <dbReference type="Google" id="ProtNLM"/>
    </source>
</evidence>
<organism evidence="1 2">
    <name type="scientific">Actinomadura monticuli</name>
    <dbReference type="NCBI Taxonomy" id="3097367"/>
    <lineage>
        <taxon>Bacteria</taxon>
        <taxon>Bacillati</taxon>
        <taxon>Actinomycetota</taxon>
        <taxon>Actinomycetes</taxon>
        <taxon>Streptosporangiales</taxon>
        <taxon>Thermomonosporaceae</taxon>
        <taxon>Actinomadura</taxon>
    </lineage>
</organism>
<dbReference type="EMBL" id="JAXCEI010000006">
    <property type="protein sequence ID" value="MFA1540350.1"/>
    <property type="molecule type" value="Genomic_DNA"/>
</dbReference>
<protein>
    <recommendedName>
        <fullName evidence="3">FCD domain-containing protein</fullName>
    </recommendedName>
</protein>
<dbReference type="Proteomes" id="UP001569963">
    <property type="component" value="Unassembled WGS sequence"/>
</dbReference>
<proteinExistence type="predicted"/>
<comment type="caution">
    <text evidence="1">The sequence shown here is derived from an EMBL/GenBank/DDBJ whole genome shotgun (WGS) entry which is preliminary data.</text>
</comment>
<dbReference type="SUPFAM" id="SSF52833">
    <property type="entry name" value="Thioredoxin-like"/>
    <property type="match status" value="1"/>
</dbReference>
<gene>
    <name evidence="1" type="ORF">SM611_15585</name>
</gene>
<dbReference type="InterPro" id="IPR036249">
    <property type="entry name" value="Thioredoxin-like_sf"/>
</dbReference>